<dbReference type="Proteomes" id="UP000318693">
    <property type="component" value="Unassembled WGS sequence"/>
</dbReference>
<protein>
    <submittedName>
        <fullName evidence="1">Sigma-70 family RNA polymerase sigma factor</fullName>
    </submittedName>
</protein>
<organism evidence="1 2">
    <name type="scientific">Georgenia yuyongxinii</name>
    <dbReference type="NCBI Taxonomy" id="2589797"/>
    <lineage>
        <taxon>Bacteria</taxon>
        <taxon>Bacillati</taxon>
        <taxon>Actinomycetota</taxon>
        <taxon>Actinomycetes</taxon>
        <taxon>Micrococcales</taxon>
        <taxon>Bogoriellaceae</taxon>
        <taxon>Georgenia</taxon>
    </lineage>
</organism>
<dbReference type="EMBL" id="VJXR01000013">
    <property type="protein sequence ID" value="TRW46130.1"/>
    <property type="molecule type" value="Genomic_DNA"/>
</dbReference>
<keyword evidence="2" id="KW-1185">Reference proteome</keyword>
<reference evidence="1 2" key="1">
    <citation type="submission" date="2019-07" db="EMBL/GenBank/DDBJ databases">
        <title>Georgenia wutianyii sp. nov. and Georgenia *** sp. nov. isolated from plateau pika (Ochotona curzoniae) in the Qinghai-Tibet plateau of China.</title>
        <authorList>
            <person name="Tian Z."/>
        </authorList>
    </citation>
    <scope>NUCLEOTIDE SEQUENCE [LARGE SCALE GENOMIC DNA]</scope>
    <source>
        <strain evidence="1 2">Z446</strain>
    </source>
</reference>
<dbReference type="GO" id="GO:0003700">
    <property type="term" value="F:DNA-binding transcription factor activity"/>
    <property type="evidence" value="ECO:0007669"/>
    <property type="project" value="InterPro"/>
</dbReference>
<dbReference type="InterPro" id="IPR013325">
    <property type="entry name" value="RNA_pol_sigma_r2"/>
</dbReference>
<gene>
    <name evidence="1" type="ORF">FJ693_06745</name>
</gene>
<accession>A0A552WTF9</accession>
<dbReference type="Gene3D" id="1.10.10.10">
    <property type="entry name" value="Winged helix-like DNA-binding domain superfamily/Winged helix DNA-binding domain"/>
    <property type="match status" value="1"/>
</dbReference>
<dbReference type="InterPro" id="IPR013324">
    <property type="entry name" value="RNA_pol_sigma_r3/r4-like"/>
</dbReference>
<dbReference type="SUPFAM" id="SSF88659">
    <property type="entry name" value="Sigma3 and sigma4 domains of RNA polymerase sigma factors"/>
    <property type="match status" value="1"/>
</dbReference>
<proteinExistence type="predicted"/>
<name>A0A552WTF9_9MICO</name>
<dbReference type="SUPFAM" id="SSF88946">
    <property type="entry name" value="Sigma2 domain of RNA polymerase sigma factors"/>
    <property type="match status" value="1"/>
</dbReference>
<sequence length="249" mass="26288">MTPGFASRGQGSLPAGVVLTDVPPGRGVDAASTSDVVTELVVGSRVGDEAEAWPEALATPGPEREAALSALHELMLRAARSQVHRMATRLPGAGAVVLDELTHAAADGALAALLGKLDTFEGRSRFTTWAYKFAILEAATEVRRRAWVGRDVRLDDADLWADPGPGPAEVAEARDLAGAVRVALNEVLTTHQRRVAVALLVEEVPIDVLAERLGTTRGALYKTLHDARGRIRAHLTATGHLLPSQAGAR</sequence>
<comment type="caution">
    <text evidence="1">The sequence shown here is derived from an EMBL/GenBank/DDBJ whole genome shotgun (WGS) entry which is preliminary data.</text>
</comment>
<evidence type="ECO:0000313" key="2">
    <source>
        <dbReference type="Proteomes" id="UP000318693"/>
    </source>
</evidence>
<evidence type="ECO:0000313" key="1">
    <source>
        <dbReference type="EMBL" id="TRW46130.1"/>
    </source>
</evidence>
<dbReference type="GO" id="GO:0006352">
    <property type="term" value="P:DNA-templated transcription initiation"/>
    <property type="evidence" value="ECO:0007669"/>
    <property type="project" value="InterPro"/>
</dbReference>
<dbReference type="AlphaFoldDB" id="A0A552WTF9"/>
<dbReference type="InterPro" id="IPR036388">
    <property type="entry name" value="WH-like_DNA-bd_sf"/>
</dbReference>